<dbReference type="InterPro" id="IPR011042">
    <property type="entry name" value="6-blade_b-propeller_TolB-like"/>
</dbReference>
<dbReference type="AlphaFoldDB" id="A0A859QSD0"/>
<organism evidence="3 4">
    <name type="scientific">Sinorhizobium mexicanum</name>
    <dbReference type="NCBI Taxonomy" id="375549"/>
    <lineage>
        <taxon>Bacteria</taxon>
        <taxon>Pseudomonadati</taxon>
        <taxon>Pseudomonadota</taxon>
        <taxon>Alphaproteobacteria</taxon>
        <taxon>Hyphomicrobiales</taxon>
        <taxon>Rhizobiaceae</taxon>
        <taxon>Sinorhizobium/Ensifer group</taxon>
        <taxon>Sinorhizobium</taxon>
    </lineage>
</organism>
<sequence length="286" mass="30970">MAAPILSPDRMQVFFDGIWSEPRLSHPEGVAIGPDGWIWCGNQDGDICRIAPDGRRIERVASTGGFILGLAFDGNRVLYACDLKHAAVFRLDLASRMLQRLEAPGLRIPNHPVVDGRRGRLLVSDSHEPARPGPGIWSFDLSGGTGRLWCSADFTFANGLAMRPSDDALYVCETFAQRVSRIRIEPDGSAGSVDPFVTGLPGYPDGLAFDEAGNLLVSLYEPSRILRVGADGVIRVLAEDPTAHVLCHPTNIAFDGTRLFAANLGRWHIATIDCDIGADPLWKATA</sequence>
<dbReference type="Pfam" id="PF08450">
    <property type="entry name" value="SGL"/>
    <property type="match status" value="1"/>
</dbReference>
<keyword evidence="1" id="KW-0378">Hydrolase</keyword>
<dbReference type="EMBL" id="CP041241">
    <property type="protein sequence ID" value="QLL66245.1"/>
    <property type="molecule type" value="Genomic_DNA"/>
</dbReference>
<dbReference type="Proteomes" id="UP000510721">
    <property type="component" value="Plasmid pEmeITTGR7c"/>
</dbReference>
<evidence type="ECO:0000313" key="4">
    <source>
        <dbReference type="Proteomes" id="UP000510721"/>
    </source>
</evidence>
<reference evidence="3 4" key="1">
    <citation type="submission" date="2019-06" db="EMBL/GenBank/DDBJ databases">
        <title>Complete genome sequence of Ensifer mexicanus ITTG R7 isolated from nodules of Acacia angustissima (Mill.) Kuntze.</title>
        <authorList>
            <person name="Rincon-Rosales R."/>
            <person name="Rogel M.A."/>
            <person name="Guerrero G."/>
            <person name="Rincon-Molina C.I."/>
            <person name="Lopez-Lopez A."/>
            <person name="Martinez-Romero E."/>
        </authorList>
    </citation>
    <scope>NUCLEOTIDE SEQUENCE [LARGE SCALE GENOMIC DNA]</scope>
    <source>
        <strain evidence="3 4">ITTG R7</strain>
        <plasmid evidence="4">pemeittgr7c</plasmid>
    </source>
</reference>
<dbReference type="GO" id="GO:0016787">
    <property type="term" value="F:hydrolase activity"/>
    <property type="evidence" value="ECO:0007669"/>
    <property type="project" value="UniProtKB-KW"/>
</dbReference>
<protein>
    <submittedName>
        <fullName evidence="3">SMP-30/gluconolactonase/LRE family protein</fullName>
    </submittedName>
</protein>
<geneLocation type="plasmid" evidence="4">
    <name>pemeittgr7c</name>
</geneLocation>
<keyword evidence="3" id="KW-0614">Plasmid</keyword>
<evidence type="ECO:0000313" key="3">
    <source>
        <dbReference type="EMBL" id="QLL66245.1"/>
    </source>
</evidence>
<proteinExistence type="predicted"/>
<dbReference type="InterPro" id="IPR051262">
    <property type="entry name" value="SMP-30/CGR1_Lactonase"/>
</dbReference>
<gene>
    <name evidence="3" type="ORF">FKV68_28920</name>
</gene>
<dbReference type="SUPFAM" id="SSF63829">
    <property type="entry name" value="Calcium-dependent phosphotriesterase"/>
    <property type="match status" value="1"/>
</dbReference>
<keyword evidence="4" id="KW-1185">Reference proteome</keyword>
<evidence type="ECO:0000259" key="2">
    <source>
        <dbReference type="Pfam" id="PF08450"/>
    </source>
</evidence>
<dbReference type="PANTHER" id="PTHR47572:SF4">
    <property type="entry name" value="LACTONASE DRP35"/>
    <property type="match status" value="1"/>
</dbReference>
<accession>A0A859QSD0</accession>
<dbReference type="Gene3D" id="2.120.10.30">
    <property type="entry name" value="TolB, C-terminal domain"/>
    <property type="match status" value="1"/>
</dbReference>
<dbReference type="Pfam" id="PF20067">
    <property type="entry name" value="SSL_N"/>
    <property type="match status" value="1"/>
</dbReference>
<dbReference type="KEGG" id="emx:FKV68_28920"/>
<feature type="domain" description="SMP-30/Gluconolactonase/LRE-like region" evidence="2">
    <location>
        <begin position="118"/>
        <end position="257"/>
    </location>
</feature>
<evidence type="ECO:0000256" key="1">
    <source>
        <dbReference type="ARBA" id="ARBA00022801"/>
    </source>
</evidence>
<dbReference type="InterPro" id="IPR013658">
    <property type="entry name" value="SGL"/>
</dbReference>
<name>A0A859QSD0_9HYPH</name>
<dbReference type="PANTHER" id="PTHR47572">
    <property type="entry name" value="LIPOPROTEIN-RELATED"/>
    <property type="match status" value="1"/>
</dbReference>